<dbReference type="VEuPathDB" id="FungiDB:H257_09025"/>
<evidence type="ECO:0000256" key="4">
    <source>
        <dbReference type="ARBA" id="ARBA00023136"/>
    </source>
</evidence>
<proteinExistence type="predicted"/>
<evidence type="ECO:0000259" key="6">
    <source>
        <dbReference type="Pfam" id="PF01490"/>
    </source>
</evidence>
<feature type="transmembrane region" description="Helical" evidence="5">
    <location>
        <begin position="104"/>
        <end position="124"/>
    </location>
</feature>
<feature type="transmembrane region" description="Helical" evidence="5">
    <location>
        <begin position="565"/>
        <end position="585"/>
    </location>
</feature>
<accession>A0A397EXQ8</accession>
<feature type="transmembrane region" description="Helical" evidence="5">
    <location>
        <begin position="527"/>
        <end position="545"/>
    </location>
</feature>
<evidence type="ECO:0000313" key="8">
    <source>
        <dbReference type="Proteomes" id="UP000266196"/>
    </source>
</evidence>
<gene>
    <name evidence="7" type="ORF">DYB31_002112</name>
</gene>
<feature type="domain" description="Amino acid transporter transmembrane" evidence="6">
    <location>
        <begin position="385"/>
        <end position="735"/>
    </location>
</feature>
<reference evidence="7 8" key="1">
    <citation type="submission" date="2018-08" db="EMBL/GenBank/DDBJ databases">
        <title>Aphanomyces genome sequencing and annotation.</title>
        <authorList>
            <person name="Minardi D."/>
            <person name="Oidtmann B."/>
            <person name="Van Der Giezen M."/>
            <person name="Studholme D.J."/>
        </authorList>
    </citation>
    <scope>NUCLEOTIDE SEQUENCE [LARGE SCALE GENOMIC DNA]</scope>
    <source>
        <strain evidence="7 8">197901</strain>
    </source>
</reference>
<dbReference type="EMBL" id="QUTE01013919">
    <property type="protein sequence ID" value="RHZ03515.1"/>
    <property type="molecule type" value="Genomic_DNA"/>
</dbReference>
<evidence type="ECO:0000256" key="2">
    <source>
        <dbReference type="ARBA" id="ARBA00022692"/>
    </source>
</evidence>
<feature type="transmembrane region" description="Helical" evidence="5">
    <location>
        <begin position="349"/>
        <end position="367"/>
    </location>
</feature>
<dbReference type="AlphaFoldDB" id="A0A397EXQ8"/>
<feature type="transmembrane region" description="Helical" evidence="5">
    <location>
        <begin position="717"/>
        <end position="734"/>
    </location>
</feature>
<dbReference type="PANTHER" id="PTHR22950:SF702">
    <property type="entry name" value="AMINO ACID TRANSPORTER PROTEIN"/>
    <property type="match status" value="1"/>
</dbReference>
<feature type="transmembrane region" description="Helical" evidence="5">
    <location>
        <begin position="638"/>
        <end position="658"/>
    </location>
</feature>
<feature type="transmembrane region" description="Helical" evidence="5">
    <location>
        <begin position="597"/>
        <end position="618"/>
    </location>
</feature>
<feature type="transmembrane region" description="Helical" evidence="5">
    <location>
        <begin position="61"/>
        <end position="83"/>
    </location>
</feature>
<feature type="transmembrane region" description="Helical" evidence="5">
    <location>
        <begin position="495"/>
        <end position="515"/>
    </location>
</feature>
<feature type="transmembrane region" description="Helical" evidence="5">
    <location>
        <begin position="27"/>
        <end position="49"/>
    </location>
</feature>
<feature type="transmembrane region" description="Helical" evidence="5">
    <location>
        <begin position="463"/>
        <end position="483"/>
    </location>
</feature>
<organism evidence="7 8">
    <name type="scientific">Aphanomyces astaci</name>
    <name type="common">Crayfish plague agent</name>
    <dbReference type="NCBI Taxonomy" id="112090"/>
    <lineage>
        <taxon>Eukaryota</taxon>
        <taxon>Sar</taxon>
        <taxon>Stramenopiles</taxon>
        <taxon>Oomycota</taxon>
        <taxon>Saprolegniomycetes</taxon>
        <taxon>Saprolegniales</taxon>
        <taxon>Verrucalvaceae</taxon>
        <taxon>Aphanomyces</taxon>
    </lineage>
</organism>
<feature type="transmembrane region" description="Helical" evidence="5">
    <location>
        <begin position="284"/>
        <end position="303"/>
    </location>
</feature>
<comment type="caution">
    <text evidence="7">The sequence shown here is derived from an EMBL/GenBank/DDBJ whole genome shotgun (WGS) entry which is preliminary data.</text>
</comment>
<evidence type="ECO:0000313" key="7">
    <source>
        <dbReference type="EMBL" id="RHZ03515.1"/>
    </source>
</evidence>
<keyword evidence="4 5" id="KW-0472">Membrane</keyword>
<evidence type="ECO:0000256" key="3">
    <source>
        <dbReference type="ARBA" id="ARBA00022989"/>
    </source>
</evidence>
<name>A0A397EXQ8_APHAT</name>
<feature type="domain" description="Amino acid transporter transmembrane" evidence="6">
    <location>
        <begin position="26"/>
        <end position="367"/>
    </location>
</feature>
<keyword evidence="2 5" id="KW-0812">Transmembrane</keyword>
<dbReference type="PANTHER" id="PTHR22950">
    <property type="entry name" value="AMINO ACID TRANSPORTER"/>
    <property type="match status" value="1"/>
</dbReference>
<dbReference type="Proteomes" id="UP000266196">
    <property type="component" value="Unassembled WGS sequence"/>
</dbReference>
<feature type="transmembrane region" description="Helical" evidence="5">
    <location>
        <begin position="693"/>
        <end position="711"/>
    </location>
</feature>
<feature type="transmembrane region" description="Helical" evidence="5">
    <location>
        <begin position="136"/>
        <end position="155"/>
    </location>
</feature>
<dbReference type="Pfam" id="PF01490">
    <property type="entry name" value="Aa_trans"/>
    <property type="match status" value="2"/>
</dbReference>
<protein>
    <recommendedName>
        <fullName evidence="6">Amino acid transporter transmembrane domain-containing protein</fullName>
    </recommendedName>
</protein>
<feature type="transmembrane region" description="Helical" evidence="5">
    <location>
        <begin position="167"/>
        <end position="186"/>
    </location>
</feature>
<dbReference type="GO" id="GO:0015179">
    <property type="term" value="F:L-amino acid transmembrane transporter activity"/>
    <property type="evidence" value="ECO:0007669"/>
    <property type="project" value="TreeGrafter"/>
</dbReference>
<feature type="transmembrane region" description="Helical" evidence="5">
    <location>
        <begin position="206"/>
        <end position="226"/>
    </location>
</feature>
<evidence type="ECO:0000256" key="5">
    <source>
        <dbReference type="SAM" id="Phobius"/>
    </source>
</evidence>
<keyword evidence="3 5" id="KW-1133">Transmembrane helix</keyword>
<sequence length="822" mass="88714">MSPPSSPSDSLPLLQFRSAKVIHEPRGTFWTSVFALVGTMMGAGALSLPSTMAQANVVPDIVLFLFMAVIAAAACNACVATAEHTGKHSFESMAAVMFGPWRQWFVRVLTLVLLFGIQAVFFVVSLDLLHPFVATYVSRLVLGAVLTAGTIPLCLVETMYALRYTNAIVVGCMLYIFVVVGIRAAMVGSWPEHVTDVTTTSAKGLMYALPIQALSFGCQINSVRIYGELKDKTQMTHVNAWTMVLGFVLYVAFSVLGFICFQGFPPADILTGFPTDDWLVNSVRLVLGSCVILKIPLIFQPFMQVLEAIALPTAVSEGGDGRPFRVSATIVSLIGAFAMAVTFKDLSVLMGFVGATGDIMLNFAVPADGLPLLQFRSAKVIHVPQGTFWTSVFALVGTMLGAGTLSLPSTMTQANVVPDVLLFVFMATFNFVALNACASVAEYTGKGSFESMGAALFGPWRQWFVRVLTLVLLFGIQAVFFVVSLDMLHPLVASYVSRLALGAVLTAGTIPLCLLETVYALRYTNAIIIASMLYIFAVVGVRAAMVGSWPEHVTDVTTTSAKGLMYALPIQALSFGCQINSVRIYSELKDKTQMTTVNASSMVLGFILYVLFTFAGFICFQGFPPADILTGFSTDDWLVNSIRLVLGPSVLLKVPLIFQPYMQALEGLMFASAASSSSNTSSTPLSPFRQNRLRVVMTVVSLCGAFAMAITFKDLSVIMGFVGGVGDLSINFAVPERVQNTNRRLERVLASVSNVLFTTGSLDPWKDLGATQVDKSSVMVEIEGVPELYADMRTSATERDGLALSHSTIHWYVCAQSARDRT</sequence>
<comment type="subcellular location">
    <subcellularLocation>
        <location evidence="1">Membrane</location>
        <topology evidence="1">Multi-pass membrane protein</topology>
    </subcellularLocation>
</comment>
<dbReference type="VEuPathDB" id="FungiDB:H257_09024"/>
<feature type="transmembrane region" description="Helical" evidence="5">
    <location>
        <begin position="324"/>
        <end position="343"/>
    </location>
</feature>
<feature type="transmembrane region" description="Helical" evidence="5">
    <location>
        <begin position="238"/>
        <end position="264"/>
    </location>
</feature>
<dbReference type="GO" id="GO:0016020">
    <property type="term" value="C:membrane"/>
    <property type="evidence" value="ECO:0007669"/>
    <property type="project" value="UniProtKB-SubCell"/>
</dbReference>
<feature type="transmembrane region" description="Helical" evidence="5">
    <location>
        <begin position="388"/>
        <end position="408"/>
    </location>
</feature>
<dbReference type="InterPro" id="IPR013057">
    <property type="entry name" value="AA_transpt_TM"/>
</dbReference>
<evidence type="ECO:0000256" key="1">
    <source>
        <dbReference type="ARBA" id="ARBA00004141"/>
    </source>
</evidence>
<feature type="transmembrane region" description="Helical" evidence="5">
    <location>
        <begin position="420"/>
        <end position="443"/>
    </location>
</feature>